<feature type="region of interest" description="Disordered" evidence="1">
    <location>
        <begin position="443"/>
        <end position="485"/>
    </location>
</feature>
<dbReference type="AlphaFoldDB" id="A0A0C1QMW1"/>
<organism evidence="2 3">
    <name type="scientific">Candidatus Jidaibacter acanthamoebae</name>
    <dbReference type="NCBI Taxonomy" id="86105"/>
    <lineage>
        <taxon>Bacteria</taxon>
        <taxon>Pseudomonadati</taxon>
        <taxon>Pseudomonadota</taxon>
        <taxon>Alphaproteobacteria</taxon>
        <taxon>Rickettsiales</taxon>
        <taxon>Candidatus Midichloriaceae</taxon>
        <taxon>Candidatus Jidaibacter</taxon>
    </lineage>
</organism>
<sequence>MEGIKEFFFFFPQNYEQDTKSSKQDSDNLKINQEQKDKTETVQNSEKEADIEKKTSRTSRAWNFTKKAFLATKDVVTSTSFGRVTLIASSALLFATAPVAPWLAGIGLTAAVGAVAGGLTVETYRRYKLGTLKKEDKLLNKLTDAEVEKHQTLEKMKGREIPDAQKENYKELLSSLEKGLYKFPGYDEKTHKTSLLKAMAKAGIFTGPENFVNIGVSLIAMEPLSLSVTVGITILGYNQEVKKTKRYNDEKVKLLTDMEAAKSVLGISYENGKGLPILKDIANLRLAENIATQDLMNKVNTKLEKGEEIEPKVMMQEFEKLRGTLMSEFTKKDNIFAMSDEKAAKEVENRRLAFSEKGDIESLQKLEDIKDLREQHKDLLKDKVESQETLPQKAGNFFKTMGKVAWYGFSVNKTQEMFSPVRKHEDYTETLKSLKESKEVVIQKAKEPEIQKDKPQEPLKDDPNFWRKSIKPVIGSHRQNDSHSH</sequence>
<feature type="region of interest" description="Disordered" evidence="1">
    <location>
        <begin position="16"/>
        <end position="54"/>
    </location>
</feature>
<feature type="compositionally biased region" description="Basic and acidic residues" evidence="1">
    <location>
        <begin position="443"/>
        <end position="465"/>
    </location>
</feature>
<dbReference type="OrthoDB" id="9817155at2"/>
<evidence type="ECO:0000256" key="1">
    <source>
        <dbReference type="SAM" id="MobiDB-lite"/>
    </source>
</evidence>
<accession>A0A0C1QMW1</accession>
<protein>
    <submittedName>
        <fullName evidence="2">Uncharacterized protein</fullName>
    </submittedName>
</protein>
<dbReference type="STRING" id="86105.NF27_DT01570"/>
<dbReference type="EMBL" id="JSWE01000096">
    <property type="protein sequence ID" value="KIE05383.1"/>
    <property type="molecule type" value="Genomic_DNA"/>
</dbReference>
<dbReference type="Proteomes" id="UP000031258">
    <property type="component" value="Unassembled WGS sequence"/>
</dbReference>
<evidence type="ECO:0000313" key="3">
    <source>
        <dbReference type="Proteomes" id="UP000031258"/>
    </source>
</evidence>
<keyword evidence="3" id="KW-1185">Reference proteome</keyword>
<reference evidence="2 3" key="1">
    <citation type="submission" date="2014-11" db="EMBL/GenBank/DDBJ databases">
        <title>A Rickettsiales Symbiont of Amoebae With Ancient Features.</title>
        <authorList>
            <person name="Schulz F."/>
            <person name="Martijn J."/>
            <person name="Wascher F."/>
            <person name="Kostanjsek R."/>
            <person name="Ettema T.J."/>
            <person name="Horn M."/>
        </authorList>
    </citation>
    <scope>NUCLEOTIDE SEQUENCE [LARGE SCALE GENOMIC DNA]</scope>
    <source>
        <strain evidence="2 3">UWC36</strain>
    </source>
</reference>
<name>A0A0C1QMW1_9RICK</name>
<gene>
    <name evidence="2" type="ORF">NF27_DT01570</name>
</gene>
<evidence type="ECO:0000313" key="2">
    <source>
        <dbReference type="EMBL" id="KIE05383.1"/>
    </source>
</evidence>
<feature type="compositionally biased region" description="Basic and acidic residues" evidence="1">
    <location>
        <begin position="17"/>
        <end position="54"/>
    </location>
</feature>
<proteinExistence type="predicted"/>
<dbReference type="RefSeq" id="WP_039456481.1">
    <property type="nucleotide sequence ID" value="NZ_JSWE01000096.1"/>
</dbReference>
<comment type="caution">
    <text evidence="2">The sequence shown here is derived from an EMBL/GenBank/DDBJ whole genome shotgun (WGS) entry which is preliminary data.</text>
</comment>